<comment type="caution">
    <text evidence="1">The sequence shown here is derived from an EMBL/GenBank/DDBJ whole genome shotgun (WGS) entry which is preliminary data.</text>
</comment>
<reference evidence="1" key="2">
    <citation type="submission" date="2022-12" db="EMBL/GenBank/DDBJ databases">
        <authorList>
            <person name="Sun Q."/>
            <person name="Zhou Y."/>
        </authorList>
    </citation>
    <scope>NUCLEOTIDE SEQUENCE</scope>
    <source>
        <strain evidence="1">CGMCC 1.15034</strain>
    </source>
</reference>
<dbReference type="Proteomes" id="UP000625079">
    <property type="component" value="Unassembled WGS sequence"/>
</dbReference>
<dbReference type="AlphaFoldDB" id="A0AA87WAV4"/>
<sequence length="71" mass="8036">MRRQARFGTETLLQPLAYGIANRAAGAPVDLFAVIGKKASHLWVPYLQSNDTVPSHRPPKWFRRRGECLAF</sequence>
<evidence type="ECO:0000313" key="2">
    <source>
        <dbReference type="Proteomes" id="UP000625079"/>
    </source>
</evidence>
<gene>
    <name evidence="1" type="ORF">GCM10010987_42210</name>
</gene>
<proteinExistence type="predicted"/>
<organism evidence="1 2">
    <name type="scientific">Bradyrhizobium guangdongense</name>
    <dbReference type="NCBI Taxonomy" id="1325090"/>
    <lineage>
        <taxon>Bacteria</taxon>
        <taxon>Pseudomonadati</taxon>
        <taxon>Pseudomonadota</taxon>
        <taxon>Alphaproteobacteria</taxon>
        <taxon>Hyphomicrobiales</taxon>
        <taxon>Nitrobacteraceae</taxon>
        <taxon>Bradyrhizobium</taxon>
    </lineage>
</organism>
<evidence type="ECO:0000313" key="1">
    <source>
        <dbReference type="EMBL" id="GGI27002.1"/>
    </source>
</evidence>
<protein>
    <submittedName>
        <fullName evidence="1">Uncharacterized protein</fullName>
    </submittedName>
</protein>
<name>A0AA87WAV4_9BRAD</name>
<accession>A0AA87WAV4</accession>
<dbReference type="EMBL" id="BMHC01000009">
    <property type="protein sequence ID" value="GGI27002.1"/>
    <property type="molecule type" value="Genomic_DNA"/>
</dbReference>
<reference evidence="1" key="1">
    <citation type="journal article" date="2014" name="Int. J. Syst. Evol. Microbiol.">
        <title>Complete genome sequence of Corynebacterium casei LMG S-19264T (=DSM 44701T), isolated from a smear-ripened cheese.</title>
        <authorList>
            <consortium name="US DOE Joint Genome Institute (JGI-PGF)"/>
            <person name="Walter F."/>
            <person name="Albersmeier A."/>
            <person name="Kalinowski J."/>
            <person name="Ruckert C."/>
        </authorList>
    </citation>
    <scope>NUCLEOTIDE SEQUENCE</scope>
    <source>
        <strain evidence="1">CGMCC 1.15034</strain>
    </source>
</reference>